<dbReference type="AlphaFoldDB" id="A0A9N9UED2"/>
<protein>
    <submittedName>
        <fullName evidence="1">Uncharacterized protein</fullName>
    </submittedName>
</protein>
<dbReference type="GO" id="GO:0003700">
    <property type="term" value="F:DNA-binding transcription factor activity"/>
    <property type="evidence" value="ECO:0007669"/>
    <property type="project" value="InterPro"/>
</dbReference>
<organism evidence="1 2">
    <name type="scientific">Clonostachys byssicola</name>
    <dbReference type="NCBI Taxonomy" id="160290"/>
    <lineage>
        <taxon>Eukaryota</taxon>
        <taxon>Fungi</taxon>
        <taxon>Dikarya</taxon>
        <taxon>Ascomycota</taxon>
        <taxon>Pezizomycotina</taxon>
        <taxon>Sordariomycetes</taxon>
        <taxon>Hypocreomycetidae</taxon>
        <taxon>Hypocreales</taxon>
        <taxon>Bionectriaceae</taxon>
        <taxon>Clonostachys</taxon>
    </lineage>
</organism>
<name>A0A9N9UED2_9HYPO</name>
<sequence length="230" mass="26059">MAAATNSLVPAQRFAAPTQMPIMPDMMAPIIITSEPVKQAYEDTTLIVDSTPYTPRTVAQWPTKTINGSTPATVEISTEYQSLESASPGAYATYTKPPMPTIFRYEFILHKAEKSQKEDYPSEEEDDIHLRNKLAAAKCRRKNQDEADGLEALSRDIEPKNHYYLIQTKTERRDDVYYLKNEILHRSECDSDLIQDYLLDEADYEAKKGTTKTISQRTGTGKMPRTLKIA</sequence>
<dbReference type="SUPFAM" id="SSF57959">
    <property type="entry name" value="Leucine zipper domain"/>
    <property type="match status" value="1"/>
</dbReference>
<dbReference type="InterPro" id="IPR046347">
    <property type="entry name" value="bZIP_sf"/>
</dbReference>
<evidence type="ECO:0000313" key="2">
    <source>
        <dbReference type="Proteomes" id="UP000754883"/>
    </source>
</evidence>
<gene>
    <name evidence="1" type="ORF">CBYS24578_00018084</name>
</gene>
<dbReference type="Gene3D" id="1.20.5.170">
    <property type="match status" value="1"/>
</dbReference>
<proteinExistence type="predicted"/>
<reference evidence="2" key="1">
    <citation type="submission" date="2019-06" db="EMBL/GenBank/DDBJ databases">
        <authorList>
            <person name="Broberg M."/>
        </authorList>
    </citation>
    <scope>NUCLEOTIDE SEQUENCE [LARGE SCALE GENOMIC DNA]</scope>
</reference>
<comment type="caution">
    <text evidence="1">The sequence shown here is derived from an EMBL/GenBank/DDBJ whole genome shotgun (WGS) entry which is preliminary data.</text>
</comment>
<evidence type="ECO:0000313" key="1">
    <source>
        <dbReference type="EMBL" id="CAG9987373.1"/>
    </source>
</evidence>
<dbReference type="Proteomes" id="UP000754883">
    <property type="component" value="Unassembled WGS sequence"/>
</dbReference>
<dbReference type="OrthoDB" id="295274at2759"/>
<reference evidence="1 2" key="2">
    <citation type="submission" date="2021-10" db="EMBL/GenBank/DDBJ databases">
        <authorList>
            <person name="Piombo E."/>
        </authorList>
    </citation>
    <scope>NUCLEOTIDE SEQUENCE [LARGE SCALE GENOMIC DNA]</scope>
</reference>
<accession>A0A9N9UED2</accession>
<dbReference type="EMBL" id="CABFNO020001430">
    <property type="protein sequence ID" value="CAG9987373.1"/>
    <property type="molecule type" value="Genomic_DNA"/>
</dbReference>
<keyword evidence="2" id="KW-1185">Reference proteome</keyword>